<dbReference type="SUPFAM" id="SSF161111">
    <property type="entry name" value="Cation efflux protein transmembrane domain-like"/>
    <property type="match status" value="1"/>
</dbReference>
<dbReference type="GO" id="GO:0006829">
    <property type="term" value="P:zinc ion transport"/>
    <property type="evidence" value="ECO:0007669"/>
    <property type="project" value="InterPro"/>
</dbReference>
<accession>A0A6H9YW47</accession>
<feature type="transmembrane region" description="Helical" evidence="7">
    <location>
        <begin position="113"/>
        <end position="132"/>
    </location>
</feature>
<dbReference type="GO" id="GO:0016020">
    <property type="term" value="C:membrane"/>
    <property type="evidence" value="ECO:0007669"/>
    <property type="project" value="UniProtKB-SubCell"/>
</dbReference>
<gene>
    <name evidence="10" type="ORF">F8566_19435</name>
</gene>
<evidence type="ECO:0000313" key="10">
    <source>
        <dbReference type="EMBL" id="KAB2348039.1"/>
    </source>
</evidence>
<evidence type="ECO:0000256" key="1">
    <source>
        <dbReference type="ARBA" id="ARBA00004141"/>
    </source>
</evidence>
<dbReference type="InterPro" id="IPR040177">
    <property type="entry name" value="SLC30A9"/>
</dbReference>
<dbReference type="InterPro" id="IPR002524">
    <property type="entry name" value="Cation_efflux"/>
</dbReference>
<dbReference type="Pfam" id="PF16916">
    <property type="entry name" value="ZT_dimer"/>
    <property type="match status" value="1"/>
</dbReference>
<dbReference type="Proteomes" id="UP000468735">
    <property type="component" value="Unassembled WGS sequence"/>
</dbReference>
<evidence type="ECO:0000259" key="8">
    <source>
        <dbReference type="Pfam" id="PF01545"/>
    </source>
</evidence>
<dbReference type="EMBL" id="WBMT01000008">
    <property type="protein sequence ID" value="KAB2348039.1"/>
    <property type="molecule type" value="Genomic_DNA"/>
</dbReference>
<keyword evidence="11" id="KW-1185">Reference proteome</keyword>
<dbReference type="Gene3D" id="3.30.70.1350">
    <property type="entry name" value="Cation efflux protein, cytoplasmic domain"/>
    <property type="match status" value="1"/>
</dbReference>
<sequence length="345" mass="37020">MSRAETKKTVLVAGAANLILAITKLVAGALAGSAAMLAEGAHSVGDTLNQAFLLTSLRRSARPPDRRHPFGYGNERYFWSLLAAFGIFVAGAGYSIFEGILTITGRGHGGEQVWLAFAVLGLAAVLEGGSWIRAYTQARREVRDSDRDLMEHVRQTPDITFKAALFEDTAAMIGLALAAAGLTLRELTGSSFWDGLASILIGLLLVVVAFTLGRDSRSLLIGQAAGPADQRAIHDEIISPPEVNGVEQLLTMHFGPDDLLVAAKVHFSDDISADEAEDIAGEIDRRLRERLPIVRHVFLDPTQEDTSPRGPEEAAELDPVGLDPVELDPAEQASEVRPSDPAWRG</sequence>
<evidence type="ECO:0000256" key="4">
    <source>
        <dbReference type="ARBA" id="ARBA00022989"/>
    </source>
</evidence>
<evidence type="ECO:0000259" key="9">
    <source>
        <dbReference type="Pfam" id="PF16916"/>
    </source>
</evidence>
<dbReference type="InterPro" id="IPR058533">
    <property type="entry name" value="Cation_efflux_TM"/>
</dbReference>
<dbReference type="AlphaFoldDB" id="A0A6H9YW47"/>
<keyword evidence="5 7" id="KW-0472">Membrane</keyword>
<dbReference type="PANTHER" id="PTHR13414">
    <property type="entry name" value="HUEL-CATION TRANSPORTER"/>
    <property type="match status" value="1"/>
</dbReference>
<dbReference type="RefSeq" id="WP_151561736.1">
    <property type="nucleotide sequence ID" value="NZ_WBMT01000008.1"/>
</dbReference>
<feature type="domain" description="Cation efflux protein cytoplasmic" evidence="9">
    <location>
        <begin position="228"/>
        <end position="298"/>
    </location>
</feature>
<dbReference type="SUPFAM" id="SSF160240">
    <property type="entry name" value="Cation efflux protein cytoplasmic domain-like"/>
    <property type="match status" value="1"/>
</dbReference>
<name>A0A6H9YW47_9ACTN</name>
<reference evidence="10 11" key="1">
    <citation type="submission" date="2019-09" db="EMBL/GenBank/DDBJ databases">
        <title>Actinomadura physcomitrii sp. nov., a novel actinomycete isolated from moss [Physcomitrium sphaericum (Ludw) Fuernr].</title>
        <authorList>
            <person name="Zhuang X."/>
            <person name="Liu C."/>
        </authorList>
    </citation>
    <scope>NUCLEOTIDE SEQUENCE [LARGE SCALE GENOMIC DNA]</scope>
    <source>
        <strain evidence="10 11">HMC1</strain>
    </source>
</reference>
<dbReference type="Pfam" id="PF01545">
    <property type="entry name" value="Cation_efflux"/>
    <property type="match status" value="1"/>
</dbReference>
<evidence type="ECO:0000313" key="11">
    <source>
        <dbReference type="Proteomes" id="UP000468735"/>
    </source>
</evidence>
<comment type="subcellular location">
    <subcellularLocation>
        <location evidence="1">Membrane</location>
        <topology evidence="1">Multi-pass membrane protein</topology>
    </subcellularLocation>
</comment>
<feature type="transmembrane region" description="Helical" evidence="7">
    <location>
        <begin position="77"/>
        <end position="101"/>
    </location>
</feature>
<feature type="domain" description="Cation efflux protein transmembrane" evidence="8">
    <location>
        <begin position="10"/>
        <end position="221"/>
    </location>
</feature>
<dbReference type="PANTHER" id="PTHR13414:SF9">
    <property type="entry name" value="PROTON-COUPLED ZINC ANTIPORTER SLC30A9, MITOCHONDRIAL"/>
    <property type="match status" value="1"/>
</dbReference>
<dbReference type="Gene3D" id="1.20.1510.10">
    <property type="entry name" value="Cation efflux protein transmembrane domain"/>
    <property type="match status" value="1"/>
</dbReference>
<dbReference type="InterPro" id="IPR036837">
    <property type="entry name" value="Cation_efflux_CTD_sf"/>
</dbReference>
<comment type="caution">
    <text evidence="10">The sequence shown here is derived from an EMBL/GenBank/DDBJ whole genome shotgun (WGS) entry which is preliminary data.</text>
</comment>
<organism evidence="10 11">
    <name type="scientific">Actinomadura rudentiformis</name>
    <dbReference type="NCBI Taxonomy" id="359158"/>
    <lineage>
        <taxon>Bacteria</taxon>
        <taxon>Bacillati</taxon>
        <taxon>Actinomycetota</taxon>
        <taxon>Actinomycetes</taxon>
        <taxon>Streptosporangiales</taxon>
        <taxon>Thermomonosporaceae</taxon>
        <taxon>Actinomadura</taxon>
    </lineage>
</organism>
<evidence type="ECO:0000256" key="6">
    <source>
        <dbReference type="SAM" id="MobiDB-lite"/>
    </source>
</evidence>
<protein>
    <submittedName>
        <fullName evidence="10">Cation transporter</fullName>
    </submittedName>
</protein>
<evidence type="ECO:0000256" key="2">
    <source>
        <dbReference type="ARBA" id="ARBA00022448"/>
    </source>
</evidence>
<dbReference type="InterPro" id="IPR027470">
    <property type="entry name" value="Cation_efflux_CTD"/>
</dbReference>
<dbReference type="InterPro" id="IPR027469">
    <property type="entry name" value="Cation_efflux_TMD_sf"/>
</dbReference>
<evidence type="ECO:0000256" key="5">
    <source>
        <dbReference type="ARBA" id="ARBA00023136"/>
    </source>
</evidence>
<keyword evidence="2" id="KW-0813">Transport</keyword>
<evidence type="ECO:0000256" key="3">
    <source>
        <dbReference type="ARBA" id="ARBA00022692"/>
    </source>
</evidence>
<keyword evidence="3 7" id="KW-0812">Transmembrane</keyword>
<dbReference type="NCBIfam" id="TIGR01297">
    <property type="entry name" value="CDF"/>
    <property type="match status" value="1"/>
</dbReference>
<keyword evidence="4 7" id="KW-1133">Transmembrane helix</keyword>
<feature type="transmembrane region" description="Helical" evidence="7">
    <location>
        <begin position="192"/>
        <end position="212"/>
    </location>
</feature>
<dbReference type="GO" id="GO:0008324">
    <property type="term" value="F:monoatomic cation transmembrane transporter activity"/>
    <property type="evidence" value="ECO:0007669"/>
    <property type="project" value="InterPro"/>
</dbReference>
<evidence type="ECO:0000256" key="7">
    <source>
        <dbReference type="SAM" id="Phobius"/>
    </source>
</evidence>
<feature type="region of interest" description="Disordered" evidence="6">
    <location>
        <begin position="300"/>
        <end position="345"/>
    </location>
</feature>
<proteinExistence type="predicted"/>
<dbReference type="OrthoDB" id="9806522at2"/>